<accession>A0ABX2ED29</accession>
<dbReference type="InterPro" id="IPR053165">
    <property type="entry name" value="HSI-I_assembly_Hcp1"/>
</dbReference>
<dbReference type="PANTHER" id="PTHR36152:SF5">
    <property type="entry name" value="PROTEIN HCP1"/>
    <property type="match status" value="1"/>
</dbReference>
<proteinExistence type="predicted"/>
<dbReference type="PANTHER" id="PTHR36152">
    <property type="entry name" value="CYTOPLASMIC PROTEIN-RELATED"/>
    <property type="match status" value="1"/>
</dbReference>
<gene>
    <name evidence="1" type="ORF">HLB44_05665</name>
</gene>
<keyword evidence="2" id="KW-1185">Reference proteome</keyword>
<dbReference type="InterPro" id="IPR008514">
    <property type="entry name" value="T6SS_Hcp"/>
</dbReference>
<protein>
    <submittedName>
        <fullName evidence="1">Type VI secretion system tube protein Hcp</fullName>
    </submittedName>
</protein>
<dbReference type="SUPFAM" id="SSF141452">
    <property type="entry name" value="Hcp1-like"/>
    <property type="match status" value="1"/>
</dbReference>
<reference evidence="1 2" key="1">
    <citation type="submission" date="2020-05" db="EMBL/GenBank/DDBJ databases">
        <title>Aquincola sp. isolate from soil.</title>
        <authorList>
            <person name="Han J."/>
            <person name="Kim D.-U."/>
        </authorList>
    </citation>
    <scope>NUCLEOTIDE SEQUENCE [LARGE SCALE GENOMIC DNA]</scope>
    <source>
        <strain evidence="1 2">S2</strain>
    </source>
</reference>
<dbReference type="Pfam" id="PF05638">
    <property type="entry name" value="T6SS_HCP"/>
    <property type="match status" value="1"/>
</dbReference>
<evidence type="ECO:0000313" key="2">
    <source>
        <dbReference type="Proteomes" id="UP000737171"/>
    </source>
</evidence>
<sequence length="175" mass="18883">MAVMLNELTASVRSQTGSDVFLRVQTKRAGKIKGEVTSPGHEEDIAILRWQWGLTASSAIGSTQATGRRSYTALTVHKRIDSSTTALMSALATNDEVKEAKLIMRKAGGEQIDYFLITLKAARITGVTHSTDAEGETAEVVSIVFTKVEVEYKPQKTTGIKGGSMTFTDELVESA</sequence>
<dbReference type="EMBL" id="JABRWJ010000002">
    <property type="protein sequence ID" value="NRF66464.1"/>
    <property type="molecule type" value="Genomic_DNA"/>
</dbReference>
<dbReference type="Gene3D" id="2.30.110.20">
    <property type="entry name" value="Hcp1-like"/>
    <property type="match status" value="1"/>
</dbReference>
<name>A0ABX2ED29_9BURK</name>
<dbReference type="InterPro" id="IPR036624">
    <property type="entry name" value="Hcp1-lik_sf"/>
</dbReference>
<evidence type="ECO:0000313" key="1">
    <source>
        <dbReference type="EMBL" id="NRF66464.1"/>
    </source>
</evidence>
<dbReference type="Proteomes" id="UP000737171">
    <property type="component" value="Unassembled WGS sequence"/>
</dbReference>
<dbReference type="RefSeq" id="WP_173121564.1">
    <property type="nucleotide sequence ID" value="NZ_JABRWJ010000002.1"/>
</dbReference>
<organism evidence="1 2">
    <name type="scientific">Pseudaquabacterium terrae</name>
    <dbReference type="NCBI Taxonomy" id="2732868"/>
    <lineage>
        <taxon>Bacteria</taxon>
        <taxon>Pseudomonadati</taxon>
        <taxon>Pseudomonadota</taxon>
        <taxon>Betaproteobacteria</taxon>
        <taxon>Burkholderiales</taxon>
        <taxon>Sphaerotilaceae</taxon>
        <taxon>Pseudaquabacterium</taxon>
    </lineage>
</organism>
<comment type="caution">
    <text evidence="1">The sequence shown here is derived from an EMBL/GenBank/DDBJ whole genome shotgun (WGS) entry which is preliminary data.</text>
</comment>
<dbReference type="NCBIfam" id="TIGR03344">
    <property type="entry name" value="VI_effect_Hcp1"/>
    <property type="match status" value="1"/>
</dbReference>